<dbReference type="GO" id="GO:0042162">
    <property type="term" value="F:telomeric DNA binding"/>
    <property type="evidence" value="ECO:0007669"/>
    <property type="project" value="TreeGrafter"/>
</dbReference>
<sequence length="118" mass="13354">MPDIKDETLPDEEGLARPGVVSVLEEFKIAVYGENHDQEEVDSMSMRGSRSEASRKRKEMAETAERESSRYNWVDLAESGQLKDLTVIELKYYLTAHNLSVTGKKEALISRILTHLGK</sequence>
<dbReference type="SMART" id="SM00513">
    <property type="entry name" value="SAP"/>
    <property type="match status" value="1"/>
</dbReference>
<dbReference type="InterPro" id="IPR003034">
    <property type="entry name" value="SAP_dom"/>
</dbReference>
<gene>
    <name evidence="3" type="ORF">B296_00038822</name>
</gene>
<dbReference type="Pfam" id="PF02037">
    <property type="entry name" value="SAP"/>
    <property type="match status" value="1"/>
</dbReference>
<dbReference type="InterPro" id="IPR036361">
    <property type="entry name" value="SAP_dom_sf"/>
</dbReference>
<dbReference type="PANTHER" id="PTHR12604">
    <property type="entry name" value="KU AUTOANTIGEN DNA HELICASE"/>
    <property type="match status" value="1"/>
</dbReference>
<dbReference type="GO" id="GO:0043564">
    <property type="term" value="C:Ku70:Ku80 complex"/>
    <property type="evidence" value="ECO:0007669"/>
    <property type="project" value="TreeGrafter"/>
</dbReference>
<dbReference type="Proteomes" id="UP000287651">
    <property type="component" value="Unassembled WGS sequence"/>
</dbReference>
<dbReference type="PROSITE" id="PS50800">
    <property type="entry name" value="SAP"/>
    <property type="match status" value="1"/>
</dbReference>
<proteinExistence type="predicted"/>
<dbReference type="SUPFAM" id="SSF68906">
    <property type="entry name" value="SAP domain"/>
    <property type="match status" value="1"/>
</dbReference>
<dbReference type="GO" id="GO:0006303">
    <property type="term" value="P:double-strand break repair via nonhomologous end joining"/>
    <property type="evidence" value="ECO:0007669"/>
    <property type="project" value="TreeGrafter"/>
</dbReference>
<dbReference type="GO" id="GO:0000723">
    <property type="term" value="P:telomere maintenance"/>
    <property type="evidence" value="ECO:0007669"/>
    <property type="project" value="TreeGrafter"/>
</dbReference>
<evidence type="ECO:0000313" key="3">
    <source>
        <dbReference type="EMBL" id="RRT43327.1"/>
    </source>
</evidence>
<feature type="compositionally biased region" description="Basic and acidic residues" evidence="1">
    <location>
        <begin position="49"/>
        <end position="64"/>
    </location>
</feature>
<evidence type="ECO:0000313" key="4">
    <source>
        <dbReference type="Proteomes" id="UP000287651"/>
    </source>
</evidence>
<feature type="region of interest" description="Disordered" evidence="1">
    <location>
        <begin position="38"/>
        <end position="64"/>
    </location>
</feature>
<evidence type="ECO:0000259" key="2">
    <source>
        <dbReference type="PROSITE" id="PS50800"/>
    </source>
</evidence>
<dbReference type="FunFam" id="1.10.720.30:FF:000021">
    <property type="entry name" value="ATP-dependent DNA helicase 2 subunit KU70"/>
    <property type="match status" value="1"/>
</dbReference>
<dbReference type="EMBL" id="AMZH03017240">
    <property type="protein sequence ID" value="RRT43327.1"/>
    <property type="molecule type" value="Genomic_DNA"/>
</dbReference>
<comment type="caution">
    <text evidence="3">The sequence shown here is derived from an EMBL/GenBank/DDBJ whole genome shotgun (WGS) entry which is preliminary data.</text>
</comment>
<evidence type="ECO:0000256" key="1">
    <source>
        <dbReference type="SAM" id="MobiDB-lite"/>
    </source>
</evidence>
<organism evidence="3 4">
    <name type="scientific">Ensete ventricosum</name>
    <name type="common">Abyssinian banana</name>
    <name type="synonym">Musa ensete</name>
    <dbReference type="NCBI Taxonomy" id="4639"/>
    <lineage>
        <taxon>Eukaryota</taxon>
        <taxon>Viridiplantae</taxon>
        <taxon>Streptophyta</taxon>
        <taxon>Embryophyta</taxon>
        <taxon>Tracheophyta</taxon>
        <taxon>Spermatophyta</taxon>
        <taxon>Magnoliopsida</taxon>
        <taxon>Liliopsida</taxon>
        <taxon>Zingiberales</taxon>
        <taxon>Musaceae</taxon>
        <taxon>Ensete</taxon>
    </lineage>
</organism>
<dbReference type="AlphaFoldDB" id="A0A426XUY6"/>
<dbReference type="GO" id="GO:0003690">
    <property type="term" value="F:double-stranded DNA binding"/>
    <property type="evidence" value="ECO:0007669"/>
    <property type="project" value="TreeGrafter"/>
</dbReference>
<protein>
    <recommendedName>
        <fullName evidence="2">SAP domain-containing protein</fullName>
    </recommendedName>
</protein>
<feature type="domain" description="SAP" evidence="2">
    <location>
        <begin position="82"/>
        <end position="116"/>
    </location>
</feature>
<name>A0A426XUY6_ENSVE</name>
<dbReference type="Gene3D" id="1.10.720.30">
    <property type="entry name" value="SAP domain"/>
    <property type="match status" value="1"/>
</dbReference>
<accession>A0A426XUY6</accession>
<dbReference type="PANTHER" id="PTHR12604:SF2">
    <property type="entry name" value="X-RAY REPAIR CROSS-COMPLEMENTING PROTEIN 6"/>
    <property type="match status" value="1"/>
</dbReference>
<reference evidence="3 4" key="1">
    <citation type="journal article" date="2014" name="Agronomy (Basel)">
        <title>A Draft Genome Sequence for Ensete ventricosum, the Drought-Tolerant Tree Against Hunger.</title>
        <authorList>
            <person name="Harrison J."/>
            <person name="Moore K.A."/>
            <person name="Paszkiewicz K."/>
            <person name="Jones T."/>
            <person name="Grant M."/>
            <person name="Ambacheew D."/>
            <person name="Muzemil S."/>
            <person name="Studholme D.J."/>
        </authorList>
    </citation>
    <scope>NUCLEOTIDE SEQUENCE [LARGE SCALE GENOMIC DNA]</scope>
</reference>